<proteinExistence type="predicted"/>
<reference evidence="2" key="1">
    <citation type="submission" date="2021-02" db="EMBL/GenBank/DDBJ databases">
        <authorList>
            <person name="Nowell W R."/>
        </authorList>
    </citation>
    <scope>NUCLEOTIDE SEQUENCE</scope>
</reference>
<feature type="region of interest" description="Disordered" evidence="1">
    <location>
        <begin position="173"/>
        <end position="237"/>
    </location>
</feature>
<comment type="caution">
    <text evidence="2">The sequence shown here is derived from an EMBL/GenBank/DDBJ whole genome shotgun (WGS) entry which is preliminary data.</text>
</comment>
<organism evidence="2 3">
    <name type="scientific">Rotaria magnacalcarata</name>
    <dbReference type="NCBI Taxonomy" id="392030"/>
    <lineage>
        <taxon>Eukaryota</taxon>
        <taxon>Metazoa</taxon>
        <taxon>Spiralia</taxon>
        <taxon>Gnathifera</taxon>
        <taxon>Rotifera</taxon>
        <taxon>Eurotatoria</taxon>
        <taxon>Bdelloidea</taxon>
        <taxon>Philodinida</taxon>
        <taxon>Philodinidae</taxon>
        <taxon>Rotaria</taxon>
    </lineage>
</organism>
<feature type="region of interest" description="Disordered" evidence="1">
    <location>
        <begin position="89"/>
        <end position="138"/>
    </location>
</feature>
<feature type="compositionally biased region" description="Acidic residues" evidence="1">
    <location>
        <begin position="184"/>
        <end position="204"/>
    </location>
</feature>
<dbReference type="AlphaFoldDB" id="A0A816Q036"/>
<dbReference type="EMBL" id="CAJNRE010006479">
    <property type="protein sequence ID" value="CAF2055595.1"/>
    <property type="molecule type" value="Genomic_DNA"/>
</dbReference>
<name>A0A816Q036_9BILA</name>
<feature type="compositionally biased region" description="Polar residues" evidence="1">
    <location>
        <begin position="96"/>
        <end position="109"/>
    </location>
</feature>
<dbReference type="Proteomes" id="UP000663824">
    <property type="component" value="Unassembled WGS sequence"/>
</dbReference>
<sequence length="464" mass="52615">MALTNVYEKSYLTTRRVNNDDEIYILVLFKSDTTFIIKRKSNLHGANDNGLVTIKDRGKTYVGYCLLEGSLTEVEAAAERLDKQMNSDLESDCETLKSSSKLNVQRSQQITTSAPSSNSSIQISGTSKNYGTPTPTDVAVHSKAMRGTSPKRANGVAAYQALREVQYMVKNKENERQTRKSLTFDDDLTEGDSDDDKSSEEVIDLDNSSLPISVTTDKNNTRPSKRPLSNSFNKTAREKSSKRICNKLFPLEDGGNKEIVMLLKASLSLNQDVIKSVDQSSKDIKHMLVSMEKFIKNQNGESIDLIQLYGVRTQLGRFATLLMDQLFTKEELVSISKDELIKDGRYQIIKEAVRSKFQLNIEMLNLEWPNLHESILQKRRNEIKKSSTVWKQYRYGGIHGVFNPVTRLIEWEHVFQTGVYGVFNPKLNIFEWKKFYKGGVHGIHNPSIGTIEWQASCHSVFVIL</sequence>
<feature type="compositionally biased region" description="Polar residues" evidence="1">
    <location>
        <begin position="206"/>
        <end position="234"/>
    </location>
</feature>
<accession>A0A816Q036</accession>
<feature type="compositionally biased region" description="Low complexity" evidence="1">
    <location>
        <begin position="110"/>
        <end position="127"/>
    </location>
</feature>
<evidence type="ECO:0000256" key="1">
    <source>
        <dbReference type="SAM" id="MobiDB-lite"/>
    </source>
</evidence>
<gene>
    <name evidence="2" type="ORF">MBJ925_LOCUS13988</name>
</gene>
<evidence type="ECO:0000313" key="2">
    <source>
        <dbReference type="EMBL" id="CAF2055595.1"/>
    </source>
</evidence>
<protein>
    <submittedName>
        <fullName evidence="2">Uncharacterized protein</fullName>
    </submittedName>
</protein>
<evidence type="ECO:0000313" key="3">
    <source>
        <dbReference type="Proteomes" id="UP000663824"/>
    </source>
</evidence>